<dbReference type="Proteomes" id="UP000241426">
    <property type="component" value="Unassembled WGS sequence"/>
</dbReference>
<proteinExistence type="predicted"/>
<dbReference type="EMBL" id="PYNF01000003">
    <property type="protein sequence ID" value="PSV00436.1"/>
    <property type="molecule type" value="Genomic_DNA"/>
</dbReference>
<evidence type="ECO:0000313" key="1">
    <source>
        <dbReference type="EMBL" id="PSV00436.1"/>
    </source>
</evidence>
<dbReference type="AlphaFoldDB" id="A0A2T3KL89"/>
<gene>
    <name evidence="1" type="ORF">C9J27_04710</name>
</gene>
<comment type="caution">
    <text evidence="1">The sequence shown here is derived from an EMBL/GenBank/DDBJ whole genome shotgun (WGS) entry which is preliminary data.</text>
</comment>
<name>A0A2T3KL89_9GAMM</name>
<reference evidence="1 2" key="1">
    <citation type="submission" date="2018-01" db="EMBL/GenBank/DDBJ databases">
        <title>Whole genome sequencing of Histamine producing bacteria.</title>
        <authorList>
            <person name="Butler K."/>
        </authorList>
    </citation>
    <scope>NUCLEOTIDE SEQUENCE [LARGE SCALE GENOMIC DNA]</scope>
    <source>
        <strain evidence="1 2">FS-7.2</strain>
    </source>
</reference>
<organism evidence="1 2">
    <name type="scientific">Photobacterium kishitanii</name>
    <dbReference type="NCBI Taxonomy" id="318456"/>
    <lineage>
        <taxon>Bacteria</taxon>
        <taxon>Pseudomonadati</taxon>
        <taxon>Pseudomonadota</taxon>
        <taxon>Gammaproteobacteria</taxon>
        <taxon>Vibrionales</taxon>
        <taxon>Vibrionaceae</taxon>
        <taxon>Photobacterium</taxon>
    </lineage>
</organism>
<evidence type="ECO:0000313" key="2">
    <source>
        <dbReference type="Proteomes" id="UP000241426"/>
    </source>
</evidence>
<protein>
    <submittedName>
        <fullName evidence="1">Uncharacterized protein</fullName>
    </submittedName>
</protein>
<accession>A0A2T3KL89</accession>
<sequence>MSKFTLEEMIEKDRTKVAIVQECSPSTLVSLDRVRCTAFVVNIGGGMGGSTYSVYTDEHYEDAGDHFRVNNYITGEIESIYKTHLAYIKDLLIVKHVQDVTAHANYSKWCCNQKLTVTFYKFPLGTKLQVVNGINAPAGLTKVQEFNKIAYNIYTV</sequence>
<dbReference type="RefSeq" id="WP_107289066.1">
    <property type="nucleotide sequence ID" value="NZ_PYNF01000003.1"/>
</dbReference>